<dbReference type="SUPFAM" id="SSF52540">
    <property type="entry name" value="P-loop containing nucleoside triphosphate hydrolases"/>
    <property type="match status" value="2"/>
</dbReference>
<dbReference type="GO" id="GO:0051880">
    <property type="term" value="F:G-quadruplex DNA binding"/>
    <property type="evidence" value="ECO:0007669"/>
    <property type="project" value="TreeGrafter"/>
</dbReference>
<keyword evidence="6" id="KW-0158">Chromosome</keyword>
<dbReference type="PANTHER" id="PTHR18867:SF12">
    <property type="entry name" value="DNA REPAIR PROTEIN RAD50"/>
    <property type="match status" value="1"/>
</dbReference>
<dbReference type="NCBIfam" id="TIGR00606">
    <property type="entry name" value="rad50"/>
    <property type="match status" value="1"/>
</dbReference>
<evidence type="ECO:0000256" key="6">
    <source>
        <dbReference type="ARBA" id="ARBA00022454"/>
    </source>
</evidence>
<comment type="cofactor">
    <cofactor evidence="1">
        <name>Zn(2+)</name>
        <dbReference type="ChEBI" id="CHEBI:29105"/>
    </cofactor>
</comment>
<evidence type="ECO:0000256" key="15">
    <source>
        <dbReference type="SAM" id="Coils"/>
    </source>
</evidence>
<accession>S3CSH7</accession>
<feature type="domain" description="Rad50/SbcC-type AAA" evidence="17">
    <location>
        <begin position="9"/>
        <end position="222"/>
    </location>
</feature>
<evidence type="ECO:0000256" key="7">
    <source>
        <dbReference type="ARBA" id="ARBA00022723"/>
    </source>
</evidence>
<feature type="coiled-coil region" evidence="15">
    <location>
        <begin position="859"/>
        <end position="924"/>
    </location>
</feature>
<feature type="coiled-coil region" evidence="15">
    <location>
        <begin position="221"/>
        <end position="258"/>
    </location>
</feature>
<dbReference type="InterPro" id="IPR038729">
    <property type="entry name" value="Rad50/SbcC_AAA"/>
</dbReference>
<dbReference type="Pfam" id="PF13558">
    <property type="entry name" value="SbcC_Walker_B"/>
    <property type="match status" value="1"/>
</dbReference>
<keyword evidence="19" id="KW-1185">Reference proteome</keyword>
<evidence type="ECO:0000256" key="10">
    <source>
        <dbReference type="ARBA" id="ARBA00022833"/>
    </source>
</evidence>
<feature type="compositionally biased region" description="Basic and acidic residues" evidence="16">
    <location>
        <begin position="337"/>
        <end position="360"/>
    </location>
</feature>
<evidence type="ECO:0000256" key="8">
    <source>
        <dbReference type="ARBA" id="ARBA00022763"/>
    </source>
</evidence>
<feature type="coiled-coil region" evidence="15">
    <location>
        <begin position="591"/>
        <end position="618"/>
    </location>
</feature>
<dbReference type="Gene3D" id="3.40.50.300">
    <property type="entry name" value="P-loop containing nucleotide triphosphate hydrolases"/>
    <property type="match status" value="2"/>
</dbReference>
<evidence type="ECO:0000259" key="17">
    <source>
        <dbReference type="Pfam" id="PF13476"/>
    </source>
</evidence>
<organism evidence="18 19">
    <name type="scientific">Ophiostoma piceae (strain UAMH 11346)</name>
    <name type="common">Sap stain fungus</name>
    <dbReference type="NCBI Taxonomy" id="1262450"/>
    <lineage>
        <taxon>Eukaryota</taxon>
        <taxon>Fungi</taxon>
        <taxon>Dikarya</taxon>
        <taxon>Ascomycota</taxon>
        <taxon>Pezizomycotina</taxon>
        <taxon>Sordariomycetes</taxon>
        <taxon>Sordariomycetidae</taxon>
        <taxon>Ophiostomatales</taxon>
        <taxon>Ophiostomataceae</taxon>
        <taxon>Ophiostoma</taxon>
    </lineage>
</organism>
<dbReference type="VEuPathDB" id="FungiDB:F503_07374"/>
<dbReference type="GO" id="GO:0030870">
    <property type="term" value="C:Mre11 complex"/>
    <property type="evidence" value="ECO:0007669"/>
    <property type="project" value="InterPro"/>
</dbReference>
<keyword evidence="13" id="KW-0539">Nucleus</keyword>
<dbReference type="GO" id="GO:0006302">
    <property type="term" value="P:double-strand break repair"/>
    <property type="evidence" value="ECO:0007669"/>
    <property type="project" value="InterPro"/>
</dbReference>
<dbReference type="InterPro" id="IPR027417">
    <property type="entry name" value="P-loop_NTPase"/>
</dbReference>
<keyword evidence="12" id="KW-0234">DNA repair</keyword>
<dbReference type="HOGENOM" id="CLU_006184_0_0_1"/>
<dbReference type="FunFam" id="3.40.50.300:FF:001195">
    <property type="entry name" value="DNA repair protein rad50"/>
    <property type="match status" value="1"/>
</dbReference>
<evidence type="ECO:0000256" key="16">
    <source>
        <dbReference type="SAM" id="MobiDB-lite"/>
    </source>
</evidence>
<comment type="catalytic activity">
    <reaction evidence="14">
        <text>ATP + H2O = ADP + phosphate + H(+)</text>
        <dbReference type="Rhea" id="RHEA:13065"/>
        <dbReference type="ChEBI" id="CHEBI:15377"/>
        <dbReference type="ChEBI" id="CHEBI:15378"/>
        <dbReference type="ChEBI" id="CHEBI:30616"/>
        <dbReference type="ChEBI" id="CHEBI:43474"/>
        <dbReference type="ChEBI" id="CHEBI:456216"/>
    </reaction>
</comment>
<feature type="region of interest" description="Disordered" evidence="16">
    <location>
        <begin position="953"/>
        <end position="972"/>
    </location>
</feature>
<dbReference type="GO" id="GO:0003691">
    <property type="term" value="F:double-stranded telomeric DNA binding"/>
    <property type="evidence" value="ECO:0007669"/>
    <property type="project" value="TreeGrafter"/>
</dbReference>
<dbReference type="EMBL" id="KE148147">
    <property type="protein sequence ID" value="EPE09598.1"/>
    <property type="molecule type" value="Genomic_DNA"/>
</dbReference>
<evidence type="ECO:0000256" key="11">
    <source>
        <dbReference type="ARBA" id="ARBA00023054"/>
    </source>
</evidence>
<dbReference type="Proteomes" id="UP000016923">
    <property type="component" value="Unassembled WGS sequence"/>
</dbReference>
<dbReference type="STRING" id="1262450.S3CSH7"/>
<evidence type="ECO:0000256" key="2">
    <source>
        <dbReference type="ARBA" id="ARBA00004123"/>
    </source>
</evidence>
<dbReference type="GO" id="GO:0000794">
    <property type="term" value="C:condensed nuclear chromosome"/>
    <property type="evidence" value="ECO:0007669"/>
    <property type="project" value="TreeGrafter"/>
</dbReference>
<sequence>MCVTAKIEKLGIRGIRSFSPASQESMLFNTPLTLIVGYNGSGKTTIIETLKYATTGEQPPNSKGGAFIHDPKLCGEKEVLAQVRLSFQSTVGQKLVVTRSLQLTMKKTQRSLKTLDGSLVIYNNGERTGLSTKVGELDELVPNYLGVSPAILESVIFCHQEESMWPMSEPSALKKKFDEIFEAMKYTKAIDNLKVVRKKQGEELTRLKLLEATNKATKEKGLRAEKYLASLQTQLEDLREQGEDLSREREEYEALVRDRHGKAATAGEVVAELRSRRGQVQFLQETVANLLANIVVRKESDDWLEKHLQQYKEEVQRMGAEKQHKQTQLKELQGELEESRHRLGEKQAEQGKHQSDKENYERQLRDRIQIVHAAAQRHEIRGFESDDLRNNHIEDFMRRIKKALADKVREIDRLKRDNANEHEAATAVITEHETKKAARIQDRMSAKRRIAQIEKSLSVLQHDIQKLNVDEGAVAVYQSVFQDLEARLKKATEDIQASGIDGEIEQENAKILQLENESEKLNRDLVEYTRRAADRAQLDLRKKEASDRRRRLDTLTSTWSSKLANVVGEGWKAESIDSDFHTVLQTHITSATAARKNVDASQQELKQIEYKLSTIRDRQKKASADVTRCQSAVLDVLKVVKAGGENGASAESVSIEEYQEELDNLESEILTAEKDISLFDHLKDYYSKSQKVINRFNKCSLCDRSFSEQPRERSKLLEKIAKNLDDKQKKELEEEKDMLEQNLGQLRAVRSQYDTYIRLEAEQPSLRDELKAAEAQRDALVRHLEDQDAVYKQADEKRLDVESMSKTVASISQAMRDVTDSDKQIERLESQQQQQSSLGVSLHSADEIQELQASCSDQLRSANIRVTKLADDKQRMRDNMRTLELERSELQNKIDKATGDVERKSNLLNQIQALKEETAEQRSLIQQTDADLEALEPEIEKARSIREVTLERGREKERTAAHERDTISQSVDELKRTSRDIDGYIERDGPGLLAANARDVVRLQEAITSTEHGVRSLETEVNRIDKEIDNSDREKKNISENLSYRQNERTIEKLSREIKGLEDRNAHEDYERLVQEAKGFEVRRDKVTAERAAIWGSMKAKDDELTRLLEEYEQEYKDAEFRYRESHIRVETTKAAIDDLGRYSAALDKAIMEYHALKMEEVNRIAGELWRATYQGTDIDTILIRSDNESAIASATKRNYNYRVCMVKQDTEMDMRGRCSAGQKMLASIIIRLALAESFGVNCGLIALDEPTTNLDSDNIRSLAVALHAIIQARQAQANFQLIVITHDEEFLRHMRCSDFCYTFYRVARDDRQNSIITREPITQLMEG</sequence>
<feature type="coiled-coil region" evidence="15">
    <location>
        <begin position="450"/>
        <end position="531"/>
    </location>
</feature>
<keyword evidence="7" id="KW-0479">Metal-binding</keyword>
<proteinExistence type="inferred from homology"/>
<dbReference type="GO" id="GO:0000722">
    <property type="term" value="P:telomere maintenance via recombination"/>
    <property type="evidence" value="ECO:0007669"/>
    <property type="project" value="TreeGrafter"/>
</dbReference>
<evidence type="ECO:0000313" key="19">
    <source>
        <dbReference type="Proteomes" id="UP000016923"/>
    </source>
</evidence>
<feature type="coiled-coil region" evidence="15">
    <location>
        <begin position="1014"/>
        <end position="1071"/>
    </location>
</feature>
<dbReference type="eggNOG" id="KOG0962">
    <property type="taxonomic scope" value="Eukaryota"/>
</dbReference>
<evidence type="ECO:0000256" key="14">
    <source>
        <dbReference type="ARBA" id="ARBA00049360"/>
    </source>
</evidence>
<feature type="coiled-coil region" evidence="15">
    <location>
        <begin position="717"/>
        <end position="776"/>
    </location>
</feature>
<feature type="coiled-coil region" evidence="15">
    <location>
        <begin position="1098"/>
        <end position="1129"/>
    </location>
</feature>
<dbReference type="OMA" id="FSDYYYR"/>
<evidence type="ECO:0000256" key="13">
    <source>
        <dbReference type="ARBA" id="ARBA00023242"/>
    </source>
</evidence>
<gene>
    <name evidence="18" type="ORF">F503_07374</name>
</gene>
<evidence type="ECO:0000256" key="4">
    <source>
        <dbReference type="ARBA" id="ARBA00009439"/>
    </source>
</evidence>
<keyword evidence="9" id="KW-0378">Hydrolase</keyword>
<keyword evidence="11 15" id="KW-0175">Coiled coil</keyword>
<feature type="coiled-coil region" evidence="15">
    <location>
        <begin position="397"/>
        <end position="424"/>
    </location>
</feature>
<dbReference type="GO" id="GO:0070192">
    <property type="term" value="P:chromosome organization involved in meiotic cell cycle"/>
    <property type="evidence" value="ECO:0007669"/>
    <property type="project" value="TreeGrafter"/>
</dbReference>
<keyword evidence="10" id="KW-0862">Zinc</keyword>
<evidence type="ECO:0000256" key="1">
    <source>
        <dbReference type="ARBA" id="ARBA00001947"/>
    </source>
</evidence>
<evidence type="ECO:0000256" key="9">
    <source>
        <dbReference type="ARBA" id="ARBA00022801"/>
    </source>
</evidence>
<evidence type="ECO:0000256" key="5">
    <source>
        <dbReference type="ARBA" id="ARBA00017893"/>
    </source>
</evidence>
<dbReference type="InterPro" id="IPR004584">
    <property type="entry name" value="Rad50_eukaryotes"/>
</dbReference>
<feature type="region of interest" description="Disordered" evidence="16">
    <location>
        <begin position="317"/>
        <end position="360"/>
    </location>
</feature>
<dbReference type="GO" id="GO:0016887">
    <property type="term" value="F:ATP hydrolysis activity"/>
    <property type="evidence" value="ECO:0007669"/>
    <property type="project" value="InterPro"/>
</dbReference>
<name>S3CSH7_OPHP1</name>
<dbReference type="GO" id="GO:0007004">
    <property type="term" value="P:telomere maintenance via telomerase"/>
    <property type="evidence" value="ECO:0007669"/>
    <property type="project" value="TreeGrafter"/>
</dbReference>
<evidence type="ECO:0000256" key="12">
    <source>
        <dbReference type="ARBA" id="ARBA00023204"/>
    </source>
</evidence>
<reference evidence="18 19" key="1">
    <citation type="journal article" date="2013" name="BMC Genomics">
        <title>The genome and transcriptome of the pine saprophyte Ophiostoma piceae, and a comparison with the bark beetle-associated pine pathogen Grosmannia clavigera.</title>
        <authorList>
            <person name="Haridas S."/>
            <person name="Wang Y."/>
            <person name="Lim L."/>
            <person name="Massoumi Alamouti S."/>
            <person name="Jackman S."/>
            <person name="Docking R."/>
            <person name="Robertson G."/>
            <person name="Birol I."/>
            <person name="Bohlmann J."/>
            <person name="Breuil C."/>
        </authorList>
    </citation>
    <scope>NUCLEOTIDE SEQUENCE [LARGE SCALE GENOMIC DNA]</scope>
    <source>
        <strain evidence="18 19">UAMH 11346</strain>
    </source>
</reference>
<dbReference type="Pfam" id="PF13476">
    <property type="entry name" value="AAA_23"/>
    <property type="match status" value="1"/>
</dbReference>
<dbReference type="PANTHER" id="PTHR18867">
    <property type="entry name" value="RAD50"/>
    <property type="match status" value="1"/>
</dbReference>
<evidence type="ECO:0000313" key="18">
    <source>
        <dbReference type="EMBL" id="EPE09598.1"/>
    </source>
</evidence>
<dbReference type="OrthoDB" id="18797at2759"/>
<dbReference type="FunFam" id="3.40.50.300:FF:000947">
    <property type="entry name" value="DNA repair protein RAD50"/>
    <property type="match status" value="1"/>
</dbReference>
<protein>
    <recommendedName>
        <fullName evidence="5">DNA repair protein RAD50</fullName>
    </recommendedName>
</protein>
<feature type="coiled-coil region" evidence="15">
    <location>
        <begin position="648"/>
        <end position="675"/>
    </location>
</feature>
<evidence type="ECO:0000256" key="3">
    <source>
        <dbReference type="ARBA" id="ARBA00004286"/>
    </source>
</evidence>
<dbReference type="GO" id="GO:0043047">
    <property type="term" value="F:single-stranded telomeric DNA binding"/>
    <property type="evidence" value="ECO:0007669"/>
    <property type="project" value="TreeGrafter"/>
</dbReference>
<comment type="subcellular location">
    <subcellularLocation>
        <location evidence="3">Chromosome</location>
    </subcellularLocation>
    <subcellularLocation>
        <location evidence="2">Nucleus</location>
    </subcellularLocation>
</comment>
<keyword evidence="8" id="KW-0227">DNA damage</keyword>
<dbReference type="GO" id="GO:0046872">
    <property type="term" value="F:metal ion binding"/>
    <property type="evidence" value="ECO:0007669"/>
    <property type="project" value="UniProtKB-KW"/>
</dbReference>
<comment type="similarity">
    <text evidence="4">Belongs to the SMC family. RAD50 subfamily.</text>
</comment>